<accession>A0A1G4SUL3</accession>
<feature type="region of interest" description="Disordered" evidence="1">
    <location>
        <begin position="233"/>
        <end position="270"/>
    </location>
</feature>
<name>A0A1G4SUL3_9BACL</name>
<dbReference type="CDD" id="cd00519">
    <property type="entry name" value="Lipase_3"/>
    <property type="match status" value="1"/>
</dbReference>
<protein>
    <submittedName>
        <fullName evidence="3">Triacylglycerol lipase</fullName>
    </submittedName>
</protein>
<dbReference type="InterPro" id="IPR051218">
    <property type="entry name" value="Sec_MonoDiacylglyc_Lipase"/>
</dbReference>
<reference evidence="4" key="1">
    <citation type="submission" date="2016-10" db="EMBL/GenBank/DDBJ databases">
        <authorList>
            <person name="Varghese N."/>
            <person name="Submissions S."/>
        </authorList>
    </citation>
    <scope>NUCLEOTIDE SEQUENCE [LARGE SCALE GENOMIC DNA]</scope>
    <source>
        <strain evidence="4">CGMCC 1.8946</strain>
    </source>
</reference>
<dbReference type="EMBL" id="FMTT01000035">
    <property type="protein sequence ID" value="SCW72711.1"/>
    <property type="molecule type" value="Genomic_DNA"/>
</dbReference>
<dbReference type="GO" id="GO:0006629">
    <property type="term" value="P:lipid metabolic process"/>
    <property type="evidence" value="ECO:0007669"/>
    <property type="project" value="InterPro"/>
</dbReference>
<dbReference type="SUPFAM" id="SSF53474">
    <property type="entry name" value="alpha/beta-Hydrolases"/>
    <property type="match status" value="1"/>
</dbReference>
<evidence type="ECO:0000313" key="4">
    <source>
        <dbReference type="Proteomes" id="UP000198601"/>
    </source>
</evidence>
<keyword evidence="4" id="KW-1185">Reference proteome</keyword>
<evidence type="ECO:0000313" key="3">
    <source>
        <dbReference type="EMBL" id="SCW72711.1"/>
    </source>
</evidence>
<evidence type="ECO:0000256" key="1">
    <source>
        <dbReference type="SAM" id="MobiDB-lite"/>
    </source>
</evidence>
<dbReference type="PANTHER" id="PTHR45856:SF24">
    <property type="entry name" value="FUNGAL LIPASE-LIKE DOMAIN-CONTAINING PROTEIN"/>
    <property type="match status" value="1"/>
</dbReference>
<organism evidence="3 4">
    <name type="scientific">Paenibacillus tianmuensis</name>
    <dbReference type="NCBI Taxonomy" id="624147"/>
    <lineage>
        <taxon>Bacteria</taxon>
        <taxon>Bacillati</taxon>
        <taxon>Bacillota</taxon>
        <taxon>Bacilli</taxon>
        <taxon>Bacillales</taxon>
        <taxon>Paenibacillaceae</taxon>
        <taxon>Paenibacillus</taxon>
    </lineage>
</organism>
<gene>
    <name evidence="3" type="ORF">SAMN04487970_103536</name>
</gene>
<feature type="compositionally biased region" description="Polar residues" evidence="1">
    <location>
        <begin position="260"/>
        <end position="270"/>
    </location>
</feature>
<dbReference type="PANTHER" id="PTHR45856">
    <property type="entry name" value="ALPHA/BETA-HYDROLASES SUPERFAMILY PROTEIN"/>
    <property type="match status" value="1"/>
</dbReference>
<dbReference type="RefSeq" id="WP_167670268.1">
    <property type="nucleotide sequence ID" value="NZ_FMTT01000035.1"/>
</dbReference>
<dbReference type="InterPro" id="IPR002921">
    <property type="entry name" value="Fungal_lipase-type"/>
</dbReference>
<proteinExistence type="predicted"/>
<dbReference type="Pfam" id="PF01764">
    <property type="entry name" value="Lipase_3"/>
    <property type="match status" value="1"/>
</dbReference>
<dbReference type="STRING" id="624147.SAMN04487970_103536"/>
<feature type="domain" description="Fungal lipase-type" evidence="2">
    <location>
        <begin position="59"/>
        <end position="189"/>
    </location>
</feature>
<sequence>MNIASNRAILLAAIVYQAIRQYNNNGSFELPPGYKLAAVLGKKKFPYLGFILESKQSIVIALRGTAAVSELKIDLQFDQIPFPFVRNAGLTHRGITELYASVLRKPIMRFLNKASPQKRLYLAGHSIGGSLVTLCALDLVFHTPFKQPVVYTFGAPKVGNPDFVRRFNRRINHSTHVANRYDLVPLLPLSFGKTVYRHVRYRYVIRFQNKGLLGSHSIKSYYNELMRRSAGRSRPYYVSDKQRPTSGPNPREKAKPLLSSFITFPTNSKP</sequence>
<dbReference type="InterPro" id="IPR029058">
    <property type="entry name" value="AB_hydrolase_fold"/>
</dbReference>
<dbReference type="AlphaFoldDB" id="A0A1G4SUL3"/>
<dbReference type="Proteomes" id="UP000198601">
    <property type="component" value="Unassembled WGS sequence"/>
</dbReference>
<dbReference type="Gene3D" id="3.40.50.1820">
    <property type="entry name" value="alpha/beta hydrolase"/>
    <property type="match status" value="1"/>
</dbReference>
<evidence type="ECO:0000259" key="2">
    <source>
        <dbReference type="Pfam" id="PF01764"/>
    </source>
</evidence>